<sequence>MKRTINLIDSSTLCKITHTFFYAVFNINTNGIFLLRYAI</sequence>
<feature type="transmembrane region" description="Helical" evidence="1">
    <location>
        <begin position="20"/>
        <end position="38"/>
    </location>
</feature>
<keyword evidence="1" id="KW-0472">Membrane</keyword>
<evidence type="ECO:0000256" key="1">
    <source>
        <dbReference type="SAM" id="Phobius"/>
    </source>
</evidence>
<keyword evidence="1" id="KW-0812">Transmembrane</keyword>
<gene>
    <name evidence="2" type="ORF">BAZSYMA_ACONTIG41858_5</name>
</gene>
<evidence type="ECO:0000313" key="3">
    <source>
        <dbReference type="Proteomes" id="UP000198988"/>
    </source>
</evidence>
<evidence type="ECO:0000313" key="2">
    <source>
        <dbReference type="EMBL" id="SEH93740.1"/>
    </source>
</evidence>
<accession>A0A1H6LY05</accession>
<protein>
    <submittedName>
        <fullName evidence="2">Uncharacterized protein</fullName>
    </submittedName>
</protein>
<name>A0A1H6LY05_9GAMM</name>
<dbReference type="EMBL" id="CDSC02000341">
    <property type="protein sequence ID" value="SEH93740.1"/>
    <property type="molecule type" value="Genomic_DNA"/>
</dbReference>
<organism evidence="2 3">
    <name type="scientific">Bathymodiolus azoricus thioautotrophic gill symbiont</name>
    <dbReference type="NCBI Taxonomy" id="235205"/>
    <lineage>
        <taxon>Bacteria</taxon>
        <taxon>Pseudomonadati</taxon>
        <taxon>Pseudomonadota</taxon>
        <taxon>Gammaproteobacteria</taxon>
        <taxon>sulfur-oxidizing symbionts</taxon>
    </lineage>
</organism>
<dbReference type="AlphaFoldDB" id="A0A1H6LY05"/>
<reference evidence="3" key="1">
    <citation type="submission" date="2016-06" db="EMBL/GenBank/DDBJ databases">
        <authorList>
            <person name="Petersen J."/>
            <person name="Sayavedra L."/>
        </authorList>
    </citation>
    <scope>NUCLEOTIDE SEQUENCE [LARGE SCALE GENOMIC DNA]</scope>
    <source>
        <strain evidence="3">BazSymA</strain>
    </source>
</reference>
<proteinExistence type="predicted"/>
<dbReference type="Proteomes" id="UP000198988">
    <property type="component" value="Unassembled WGS sequence"/>
</dbReference>
<keyword evidence="1" id="KW-1133">Transmembrane helix</keyword>